<organism evidence="23 24">
    <name type="scientific">Natronococcus amylolyticus DSM 10524</name>
    <dbReference type="NCBI Taxonomy" id="1227497"/>
    <lineage>
        <taxon>Archaea</taxon>
        <taxon>Methanobacteriati</taxon>
        <taxon>Methanobacteriota</taxon>
        <taxon>Stenosarchaea group</taxon>
        <taxon>Halobacteria</taxon>
        <taxon>Halobacteriales</taxon>
        <taxon>Natrialbaceae</taxon>
        <taxon>Natronococcus</taxon>
    </lineage>
</organism>
<sequence>MTFEADTERVYPVPDEPATMIEATLCFPLRDVGGTEEVLLIEKRRGLGEGWYNGPGGKLEGEETPRECAVRETREEVGLEIDPADLEKAGELEFRLDGDRHTFCHVFRTRQFAGEPHPSEEAYPEWFAVDDVPYDRMWEDDRLWLPAVLEGETVVGEFRFVGGKPLDEAEFAGHDLERDVDFDAIGRSR</sequence>
<name>L9XJU4_9EURY</name>
<dbReference type="GO" id="GO:0042262">
    <property type="term" value="P:DNA protection"/>
    <property type="evidence" value="ECO:0007669"/>
    <property type="project" value="InterPro"/>
</dbReference>
<comment type="caution">
    <text evidence="23">The sequence shown here is derived from an EMBL/GenBank/DDBJ whole genome shotgun (WGS) entry which is preliminary data.</text>
</comment>
<feature type="domain" description="Nudix hydrolase" evidence="22">
    <location>
        <begin position="19"/>
        <end position="150"/>
    </location>
</feature>
<dbReference type="EC" id="3.6.1.56" evidence="11"/>
<proteinExistence type="inferred from homology"/>
<dbReference type="Proteomes" id="UP000011688">
    <property type="component" value="Unassembled WGS sequence"/>
</dbReference>
<keyword evidence="6" id="KW-0460">Magnesium</keyword>
<gene>
    <name evidence="23" type="ORF">C491_00240</name>
</gene>
<dbReference type="AlphaFoldDB" id="L9XJU4"/>
<protein>
    <recommendedName>
        <fullName evidence="12">Oxidized purine nucleoside triphosphate hydrolase</fullName>
        <ecNumber evidence="11">3.6.1.56</ecNumber>
    </recommendedName>
    <alternativeName>
        <fullName evidence="16">2-hydroxy-dATP diphosphatase</fullName>
    </alternativeName>
    <alternativeName>
        <fullName evidence="15">7,8-dihydro-8-oxoguanine triphosphatase</fullName>
    </alternativeName>
    <alternativeName>
        <fullName evidence="14">8-oxo-dGTPase</fullName>
    </alternativeName>
    <alternativeName>
        <fullName evidence="17">Methylated purine nucleoside triphosphate hydrolase</fullName>
    </alternativeName>
    <alternativeName>
        <fullName evidence="13">Nucleoside diphosphate-linked moiety X motif 1</fullName>
    </alternativeName>
</protein>
<dbReference type="InterPro" id="IPR015797">
    <property type="entry name" value="NUDIX_hydrolase-like_dom_sf"/>
</dbReference>
<evidence type="ECO:0000256" key="4">
    <source>
        <dbReference type="ARBA" id="ARBA00022723"/>
    </source>
</evidence>
<evidence type="ECO:0000313" key="24">
    <source>
        <dbReference type="Proteomes" id="UP000011688"/>
    </source>
</evidence>
<evidence type="ECO:0000256" key="6">
    <source>
        <dbReference type="ARBA" id="ARBA00022842"/>
    </source>
</evidence>
<keyword evidence="4" id="KW-0479">Metal-binding</keyword>
<comment type="similarity">
    <text evidence="2">Belongs to the Nudix hydrolase family.</text>
</comment>
<dbReference type="Gene3D" id="3.90.79.10">
    <property type="entry name" value="Nucleoside Triphosphate Pyrophosphohydrolase"/>
    <property type="match status" value="1"/>
</dbReference>
<evidence type="ECO:0000256" key="18">
    <source>
        <dbReference type="ARBA" id="ARBA00048002"/>
    </source>
</evidence>
<evidence type="ECO:0000256" key="16">
    <source>
        <dbReference type="ARBA" id="ARBA00031927"/>
    </source>
</evidence>
<evidence type="ECO:0000256" key="3">
    <source>
        <dbReference type="ARBA" id="ARBA00011245"/>
    </source>
</evidence>
<comment type="catalytic activity">
    <reaction evidence="9">
        <text>8-oxo-dGTP + H2O = 8-oxo-dGMP + diphosphate + H(+)</text>
        <dbReference type="Rhea" id="RHEA:31575"/>
        <dbReference type="ChEBI" id="CHEBI:15377"/>
        <dbReference type="ChEBI" id="CHEBI:15378"/>
        <dbReference type="ChEBI" id="CHEBI:33019"/>
        <dbReference type="ChEBI" id="CHEBI:63224"/>
        <dbReference type="ChEBI" id="CHEBI:77896"/>
    </reaction>
    <physiologicalReaction direction="left-to-right" evidence="9">
        <dbReference type="Rhea" id="RHEA:31576"/>
    </physiologicalReaction>
</comment>
<dbReference type="CDD" id="cd03427">
    <property type="entry name" value="NUDIX_MTH1_Nudt1"/>
    <property type="match status" value="1"/>
</dbReference>
<evidence type="ECO:0000256" key="7">
    <source>
        <dbReference type="ARBA" id="ARBA00024448"/>
    </source>
</evidence>
<evidence type="ECO:0000313" key="23">
    <source>
        <dbReference type="EMBL" id="ELY61706.1"/>
    </source>
</evidence>
<evidence type="ECO:0000256" key="19">
    <source>
        <dbReference type="ARBA" id="ARBA00048894"/>
    </source>
</evidence>
<dbReference type="GO" id="GO:0008828">
    <property type="term" value="F:dATP diphosphatase activity"/>
    <property type="evidence" value="ECO:0007669"/>
    <property type="project" value="UniProtKB-EC"/>
</dbReference>
<evidence type="ECO:0000256" key="8">
    <source>
        <dbReference type="ARBA" id="ARBA00024459"/>
    </source>
</evidence>
<comment type="catalytic activity">
    <reaction evidence="10">
        <text>2-oxo-ATP + H2O = 2-oxo-AMP + diphosphate + H(+)</text>
        <dbReference type="Rhea" id="RHEA:67392"/>
        <dbReference type="ChEBI" id="CHEBI:15377"/>
        <dbReference type="ChEBI" id="CHEBI:15378"/>
        <dbReference type="ChEBI" id="CHEBI:33019"/>
        <dbReference type="ChEBI" id="CHEBI:71395"/>
        <dbReference type="ChEBI" id="CHEBI:172878"/>
    </reaction>
    <physiologicalReaction direction="left-to-right" evidence="10">
        <dbReference type="Rhea" id="RHEA:67393"/>
    </physiologicalReaction>
</comment>
<evidence type="ECO:0000259" key="22">
    <source>
        <dbReference type="PROSITE" id="PS51462"/>
    </source>
</evidence>
<evidence type="ECO:0000256" key="9">
    <source>
        <dbReference type="ARBA" id="ARBA00024486"/>
    </source>
</evidence>
<evidence type="ECO:0000256" key="12">
    <source>
        <dbReference type="ARBA" id="ARBA00026218"/>
    </source>
</evidence>
<evidence type="ECO:0000256" key="20">
    <source>
        <dbReference type="ARBA" id="ARBA00049032"/>
    </source>
</evidence>
<keyword evidence="5 23" id="KW-0378">Hydrolase</keyword>
<reference evidence="23 24" key="1">
    <citation type="journal article" date="2014" name="PLoS Genet.">
        <title>Phylogenetically driven sequencing of extremely halophilic archaea reveals strategies for static and dynamic osmo-response.</title>
        <authorList>
            <person name="Becker E.A."/>
            <person name="Seitzer P.M."/>
            <person name="Tritt A."/>
            <person name="Larsen D."/>
            <person name="Krusor M."/>
            <person name="Yao A.I."/>
            <person name="Wu D."/>
            <person name="Madern D."/>
            <person name="Eisen J.A."/>
            <person name="Darling A.E."/>
            <person name="Facciotti M.T."/>
        </authorList>
    </citation>
    <scope>NUCLEOTIDE SEQUENCE [LARGE SCALE GENOMIC DNA]</scope>
    <source>
        <strain evidence="23 24">DSM 10524</strain>
    </source>
</reference>
<comment type="catalytic activity">
    <reaction evidence="8">
        <text>2-oxo-dATP + H2O = 2-oxo-dAMP + diphosphate + H(+)</text>
        <dbReference type="Rhea" id="RHEA:31583"/>
        <dbReference type="ChEBI" id="CHEBI:15377"/>
        <dbReference type="ChEBI" id="CHEBI:15378"/>
        <dbReference type="ChEBI" id="CHEBI:33019"/>
        <dbReference type="ChEBI" id="CHEBI:63212"/>
        <dbReference type="ChEBI" id="CHEBI:77897"/>
        <dbReference type="EC" id="3.6.1.56"/>
    </reaction>
    <physiologicalReaction direction="left-to-right" evidence="8">
        <dbReference type="Rhea" id="RHEA:31584"/>
    </physiologicalReaction>
</comment>
<dbReference type="GO" id="GO:0008413">
    <property type="term" value="F:8-oxo-7,8-dihydroguanosine triphosphate pyrophosphatase activity"/>
    <property type="evidence" value="ECO:0007669"/>
    <property type="project" value="InterPro"/>
</dbReference>
<comment type="catalytic activity">
    <reaction evidence="18">
        <text>N(6)-methyl-ATP + H2O = N(6)-methyl-AMP + diphosphate + H(+)</text>
        <dbReference type="Rhea" id="RHEA:67608"/>
        <dbReference type="ChEBI" id="CHEBI:15377"/>
        <dbReference type="ChEBI" id="CHEBI:15378"/>
        <dbReference type="ChEBI" id="CHEBI:33019"/>
        <dbReference type="ChEBI" id="CHEBI:144842"/>
        <dbReference type="ChEBI" id="CHEBI:172873"/>
    </reaction>
    <physiologicalReaction direction="left-to-right" evidence="18">
        <dbReference type="Rhea" id="RHEA:67609"/>
    </physiologicalReaction>
</comment>
<dbReference type="PRINTS" id="PR01403">
    <property type="entry name" value="8OXTPHPHTASE"/>
</dbReference>
<dbReference type="PANTHER" id="PTHR43758">
    <property type="entry name" value="7,8-DIHYDRO-8-OXOGUANINE TRIPHOSPHATASE"/>
    <property type="match status" value="1"/>
</dbReference>
<dbReference type="PROSITE" id="PS51462">
    <property type="entry name" value="NUDIX"/>
    <property type="match status" value="1"/>
</dbReference>
<evidence type="ECO:0000256" key="14">
    <source>
        <dbReference type="ARBA" id="ARBA00030634"/>
    </source>
</evidence>
<dbReference type="SUPFAM" id="SSF55811">
    <property type="entry name" value="Nudix"/>
    <property type="match status" value="1"/>
</dbReference>
<dbReference type="STRING" id="1227497.C491_00240"/>
<dbReference type="InterPro" id="IPR020084">
    <property type="entry name" value="NUDIX_hydrolase_CS"/>
</dbReference>
<dbReference type="PROSITE" id="PS00893">
    <property type="entry name" value="NUDIX_BOX"/>
    <property type="match status" value="1"/>
</dbReference>
<dbReference type="PANTHER" id="PTHR43758:SF2">
    <property type="entry name" value="OXIDIZED PURINE NUCLEOSIDE TRIPHOSPHATE HYDROLASE"/>
    <property type="match status" value="1"/>
</dbReference>
<keyword evidence="24" id="KW-1185">Reference proteome</keyword>
<comment type="catalytic activity">
    <reaction evidence="19">
        <text>O(6)-methyl-dGTP + H2O = O(6)-methyl-dGMP + diphosphate + H(+)</text>
        <dbReference type="Rhea" id="RHEA:67600"/>
        <dbReference type="ChEBI" id="CHEBI:15377"/>
        <dbReference type="ChEBI" id="CHEBI:15378"/>
        <dbReference type="ChEBI" id="CHEBI:33019"/>
        <dbReference type="ChEBI" id="CHEBI:169974"/>
        <dbReference type="ChEBI" id="CHEBI:169975"/>
    </reaction>
    <physiologicalReaction direction="left-to-right" evidence="19">
        <dbReference type="Rhea" id="RHEA:67601"/>
    </physiologicalReaction>
</comment>
<comment type="cofactor">
    <cofactor evidence="1">
        <name>Mg(2+)</name>
        <dbReference type="ChEBI" id="CHEBI:18420"/>
    </cofactor>
</comment>
<dbReference type="GO" id="GO:0046872">
    <property type="term" value="F:metal ion binding"/>
    <property type="evidence" value="ECO:0007669"/>
    <property type="project" value="UniProtKB-KW"/>
</dbReference>
<comment type="function">
    <text evidence="21">Oxidized purine nucleoside triphosphate hydrolase which is a prominent sanitizer of the oxidized nucleotide pool. Catalyzes the hydrolysis of 2-oxo-dATP (2-hydroxy-dATP) into 2-oxo-dAMP. Also has a significant hydrolase activity toward 2-oxo-ATP, 8-oxo-dGTP and 8-oxo-dATP. Through the hydrolysis of oxidized purine nucleoside triphosphates, prevents their incorporation into DNA and the subsequent transversions A:T to C:G and G:C to T:A. Also catalyzes the hydrolysis of methylated purine nucleoside triphosphate preventing their integration into DNA. Through this antimutagenic activity protects cells from oxidative stress.</text>
</comment>
<dbReference type="EMBL" id="AOIB01000003">
    <property type="protein sequence ID" value="ELY61706.1"/>
    <property type="molecule type" value="Genomic_DNA"/>
</dbReference>
<comment type="catalytic activity">
    <reaction evidence="20">
        <text>N(6)-methyl-dATP + H2O = N(6)-methyl-dAMP + diphosphate + H(+)</text>
        <dbReference type="Rhea" id="RHEA:67604"/>
        <dbReference type="ChEBI" id="CHEBI:15377"/>
        <dbReference type="ChEBI" id="CHEBI:15378"/>
        <dbReference type="ChEBI" id="CHEBI:33019"/>
        <dbReference type="ChEBI" id="CHEBI:169976"/>
        <dbReference type="ChEBI" id="CHEBI:172872"/>
    </reaction>
    <physiologicalReaction direction="left-to-right" evidence="20">
        <dbReference type="Rhea" id="RHEA:67605"/>
    </physiologicalReaction>
</comment>
<evidence type="ECO:0000256" key="17">
    <source>
        <dbReference type="ARBA" id="ARBA00032071"/>
    </source>
</evidence>
<evidence type="ECO:0000256" key="21">
    <source>
        <dbReference type="ARBA" id="ARBA00053094"/>
    </source>
</evidence>
<accession>L9XJU4</accession>
<evidence type="ECO:0000256" key="5">
    <source>
        <dbReference type="ARBA" id="ARBA00022801"/>
    </source>
</evidence>
<evidence type="ECO:0000256" key="15">
    <source>
        <dbReference type="ARBA" id="ARBA00030682"/>
    </source>
</evidence>
<dbReference type="InterPro" id="IPR000086">
    <property type="entry name" value="NUDIX_hydrolase_dom"/>
</dbReference>
<comment type="subunit">
    <text evidence="3">Monomer.</text>
</comment>
<dbReference type="Pfam" id="PF00293">
    <property type="entry name" value="NUDIX"/>
    <property type="match status" value="1"/>
</dbReference>
<evidence type="ECO:0000256" key="13">
    <source>
        <dbReference type="ARBA" id="ARBA00029673"/>
    </source>
</evidence>
<evidence type="ECO:0000256" key="1">
    <source>
        <dbReference type="ARBA" id="ARBA00001946"/>
    </source>
</evidence>
<evidence type="ECO:0000256" key="11">
    <source>
        <dbReference type="ARBA" id="ARBA00026103"/>
    </source>
</evidence>
<evidence type="ECO:0000256" key="2">
    <source>
        <dbReference type="ARBA" id="ARBA00005582"/>
    </source>
</evidence>
<dbReference type="PATRIC" id="fig|1227497.3.peg.52"/>
<evidence type="ECO:0000256" key="10">
    <source>
        <dbReference type="ARBA" id="ARBA00024596"/>
    </source>
</evidence>
<comment type="catalytic activity">
    <reaction evidence="7">
        <text>8-oxo-dATP + H2O = 8-oxo-dAMP + diphosphate + H(+)</text>
        <dbReference type="Rhea" id="RHEA:65396"/>
        <dbReference type="ChEBI" id="CHEBI:15377"/>
        <dbReference type="ChEBI" id="CHEBI:15378"/>
        <dbReference type="ChEBI" id="CHEBI:33019"/>
        <dbReference type="ChEBI" id="CHEBI:71361"/>
        <dbReference type="ChEBI" id="CHEBI:172871"/>
    </reaction>
    <physiologicalReaction direction="left-to-right" evidence="7">
        <dbReference type="Rhea" id="RHEA:65397"/>
    </physiologicalReaction>
</comment>
<dbReference type="eggNOG" id="arCOG01074">
    <property type="taxonomic scope" value="Archaea"/>
</dbReference>
<dbReference type="InterPro" id="IPR003563">
    <property type="entry name" value="8ODP"/>
</dbReference>
<dbReference type="GO" id="GO:0005737">
    <property type="term" value="C:cytoplasm"/>
    <property type="evidence" value="ECO:0007669"/>
    <property type="project" value="TreeGrafter"/>
</dbReference>